<dbReference type="Gene3D" id="3.30.160.60">
    <property type="entry name" value="Classic Zinc Finger"/>
    <property type="match status" value="1"/>
</dbReference>
<protein>
    <submittedName>
        <fullName evidence="11">Transcriptional regulator SUPERMAN</fullName>
    </submittedName>
</protein>
<keyword evidence="6" id="KW-0804">Transcription</keyword>
<keyword evidence="7" id="KW-0539">Nucleus</keyword>
<dbReference type="EMBL" id="KZ503159">
    <property type="protein sequence ID" value="PKU67900.1"/>
    <property type="molecule type" value="Genomic_DNA"/>
</dbReference>
<dbReference type="STRING" id="906689.A0A2I0VWW3"/>
<reference evidence="11 12" key="2">
    <citation type="journal article" date="2017" name="Nature">
        <title>The Apostasia genome and the evolution of orchids.</title>
        <authorList>
            <person name="Zhang G.Q."/>
            <person name="Liu K.W."/>
            <person name="Li Z."/>
            <person name="Lohaus R."/>
            <person name="Hsiao Y.Y."/>
            <person name="Niu S.C."/>
            <person name="Wang J.Y."/>
            <person name="Lin Y.C."/>
            <person name="Xu Q."/>
            <person name="Chen L.J."/>
            <person name="Yoshida K."/>
            <person name="Fujiwara S."/>
            <person name="Wang Z.W."/>
            <person name="Zhang Y.Q."/>
            <person name="Mitsuda N."/>
            <person name="Wang M."/>
            <person name="Liu G.H."/>
            <person name="Pecoraro L."/>
            <person name="Huang H.X."/>
            <person name="Xiao X.J."/>
            <person name="Lin M."/>
            <person name="Wu X.Y."/>
            <person name="Wu W.L."/>
            <person name="Chen Y.Y."/>
            <person name="Chang S.B."/>
            <person name="Sakamoto S."/>
            <person name="Ohme-Takagi M."/>
            <person name="Yagi M."/>
            <person name="Zeng S.J."/>
            <person name="Shen C.Y."/>
            <person name="Yeh C.M."/>
            <person name="Luo Y.B."/>
            <person name="Tsai W.C."/>
            <person name="Van de Peer Y."/>
            <person name="Liu Z.J."/>
        </authorList>
    </citation>
    <scope>NUCLEOTIDE SEQUENCE [LARGE SCALE GENOMIC DNA]</scope>
    <source>
        <tissue evidence="11">The whole plant</tissue>
    </source>
</reference>
<evidence type="ECO:0000256" key="1">
    <source>
        <dbReference type="ARBA" id="ARBA00004123"/>
    </source>
</evidence>
<proteinExistence type="predicted"/>
<dbReference type="InterPro" id="IPR013087">
    <property type="entry name" value="Znf_C2H2_type"/>
</dbReference>
<dbReference type="PANTHER" id="PTHR45801:SF107">
    <property type="entry name" value="TRANSCRIPTIONAL REGULATOR SUPERMAN-LIKE"/>
    <property type="match status" value="1"/>
</dbReference>
<dbReference type="PANTHER" id="PTHR45801">
    <property type="entry name" value="OS07G0101800 PROTEIN"/>
    <property type="match status" value="1"/>
</dbReference>
<evidence type="ECO:0000256" key="5">
    <source>
        <dbReference type="ARBA" id="ARBA00023015"/>
    </source>
</evidence>
<dbReference type="Proteomes" id="UP000233837">
    <property type="component" value="Unassembled WGS sequence"/>
</dbReference>
<evidence type="ECO:0000256" key="3">
    <source>
        <dbReference type="ARBA" id="ARBA00022771"/>
    </source>
</evidence>
<evidence type="ECO:0000256" key="4">
    <source>
        <dbReference type="ARBA" id="ARBA00022833"/>
    </source>
</evidence>
<name>A0A2I0VWW3_9ASPA</name>
<gene>
    <name evidence="11" type="primary">SUP</name>
    <name evidence="11" type="ORF">MA16_Dca006935</name>
</gene>
<keyword evidence="2" id="KW-0479">Metal-binding</keyword>
<evidence type="ECO:0000313" key="12">
    <source>
        <dbReference type="Proteomes" id="UP000233837"/>
    </source>
</evidence>
<comment type="subcellular location">
    <subcellularLocation>
        <location evidence="1">Nucleus</location>
    </subcellularLocation>
</comment>
<feature type="compositionally biased region" description="Pro residues" evidence="9">
    <location>
        <begin position="86"/>
        <end position="116"/>
    </location>
</feature>
<evidence type="ECO:0000256" key="7">
    <source>
        <dbReference type="ARBA" id="ARBA00023242"/>
    </source>
</evidence>
<evidence type="ECO:0000256" key="8">
    <source>
        <dbReference type="PROSITE-ProRule" id="PRU00042"/>
    </source>
</evidence>
<dbReference type="AlphaFoldDB" id="A0A2I0VWW3"/>
<evidence type="ECO:0000256" key="9">
    <source>
        <dbReference type="SAM" id="MobiDB-lite"/>
    </source>
</evidence>
<feature type="region of interest" description="Disordered" evidence="9">
    <location>
        <begin position="81"/>
        <end position="123"/>
    </location>
</feature>
<evidence type="ECO:0000313" key="11">
    <source>
        <dbReference type="EMBL" id="PKU67900.1"/>
    </source>
</evidence>
<dbReference type="InterPro" id="IPR052426">
    <property type="entry name" value="Plant_dev_regulator"/>
</dbReference>
<accession>A0A2I0VWW3</accession>
<keyword evidence="12" id="KW-1185">Reference proteome</keyword>
<dbReference type="Pfam" id="PF13912">
    <property type="entry name" value="zf-C2H2_6"/>
    <property type="match status" value="1"/>
</dbReference>
<evidence type="ECO:0000256" key="2">
    <source>
        <dbReference type="ARBA" id="ARBA00022723"/>
    </source>
</evidence>
<dbReference type="GO" id="GO:0008270">
    <property type="term" value="F:zinc ion binding"/>
    <property type="evidence" value="ECO:0007669"/>
    <property type="project" value="UniProtKB-KW"/>
</dbReference>
<keyword evidence="5" id="KW-0805">Transcription regulation</keyword>
<dbReference type="PROSITE" id="PS00028">
    <property type="entry name" value="ZINC_FINGER_C2H2_1"/>
    <property type="match status" value="1"/>
</dbReference>
<dbReference type="SUPFAM" id="SSF57667">
    <property type="entry name" value="beta-beta-alpha zinc fingers"/>
    <property type="match status" value="1"/>
</dbReference>
<evidence type="ECO:0000256" key="6">
    <source>
        <dbReference type="ARBA" id="ARBA00023163"/>
    </source>
</evidence>
<feature type="domain" description="C2H2-type" evidence="10">
    <location>
        <begin position="50"/>
        <end position="77"/>
    </location>
</feature>
<dbReference type="SMART" id="SM00355">
    <property type="entry name" value="ZnF_C2H2"/>
    <property type="match status" value="1"/>
</dbReference>
<dbReference type="GO" id="GO:0005634">
    <property type="term" value="C:nucleus"/>
    <property type="evidence" value="ECO:0007669"/>
    <property type="project" value="UniProtKB-SubCell"/>
</dbReference>
<organism evidence="11 12">
    <name type="scientific">Dendrobium catenatum</name>
    <dbReference type="NCBI Taxonomy" id="906689"/>
    <lineage>
        <taxon>Eukaryota</taxon>
        <taxon>Viridiplantae</taxon>
        <taxon>Streptophyta</taxon>
        <taxon>Embryophyta</taxon>
        <taxon>Tracheophyta</taxon>
        <taxon>Spermatophyta</taxon>
        <taxon>Magnoliopsida</taxon>
        <taxon>Liliopsida</taxon>
        <taxon>Asparagales</taxon>
        <taxon>Orchidaceae</taxon>
        <taxon>Epidendroideae</taxon>
        <taxon>Malaxideae</taxon>
        <taxon>Dendrobiinae</taxon>
        <taxon>Dendrobium</taxon>
    </lineage>
</organism>
<reference evidence="11 12" key="1">
    <citation type="journal article" date="2016" name="Sci. Rep.">
        <title>The Dendrobium catenatum Lindl. genome sequence provides insights into polysaccharide synthase, floral development and adaptive evolution.</title>
        <authorList>
            <person name="Zhang G.Q."/>
            <person name="Xu Q."/>
            <person name="Bian C."/>
            <person name="Tsai W.C."/>
            <person name="Yeh C.M."/>
            <person name="Liu K.W."/>
            <person name="Yoshida K."/>
            <person name="Zhang L.S."/>
            <person name="Chang S.B."/>
            <person name="Chen F."/>
            <person name="Shi Y."/>
            <person name="Su Y.Y."/>
            <person name="Zhang Y.Q."/>
            <person name="Chen L.J."/>
            <person name="Yin Y."/>
            <person name="Lin M."/>
            <person name="Huang H."/>
            <person name="Deng H."/>
            <person name="Wang Z.W."/>
            <person name="Zhu S.L."/>
            <person name="Zhao X."/>
            <person name="Deng C."/>
            <person name="Niu S.C."/>
            <person name="Huang J."/>
            <person name="Wang M."/>
            <person name="Liu G.H."/>
            <person name="Yang H.J."/>
            <person name="Xiao X.J."/>
            <person name="Hsiao Y.Y."/>
            <person name="Wu W.L."/>
            <person name="Chen Y.Y."/>
            <person name="Mitsuda N."/>
            <person name="Ohme-Takagi M."/>
            <person name="Luo Y.B."/>
            <person name="Van de Peer Y."/>
            <person name="Liu Z.J."/>
        </authorList>
    </citation>
    <scope>NUCLEOTIDE SEQUENCE [LARGE SCALE GENOMIC DNA]</scope>
    <source>
        <tissue evidence="11">The whole plant</tissue>
    </source>
</reference>
<sequence>MEKHREKYSSISENNYKVSRDQQVMRYGRTFLGRGDPSTAVGFSWPPRSYTCSFCKREFRSAQALGGHMNVHRRDRARLRQCSPPWEHPSPSNPNPNIKPNPNPNNVPNLNMPPPSLSARDDKPSSVLYTFPSLISPHTFPLSSNSSLFGVREWRNFIEEGGRKDGRVMREETEVMKLSLDVEVDYGDLDGGSLDLELRLGYT</sequence>
<keyword evidence="4" id="KW-0862">Zinc</keyword>
<dbReference type="InterPro" id="IPR036236">
    <property type="entry name" value="Znf_C2H2_sf"/>
</dbReference>
<keyword evidence="3 8" id="KW-0863">Zinc-finger</keyword>
<dbReference type="PROSITE" id="PS50157">
    <property type="entry name" value="ZINC_FINGER_C2H2_2"/>
    <property type="match status" value="1"/>
</dbReference>
<evidence type="ECO:0000259" key="10">
    <source>
        <dbReference type="PROSITE" id="PS50157"/>
    </source>
</evidence>
<dbReference type="OrthoDB" id="1708403at2759"/>